<feature type="repeat" description="WD" evidence="3">
    <location>
        <begin position="1032"/>
        <end position="1073"/>
    </location>
</feature>
<evidence type="ECO:0000256" key="3">
    <source>
        <dbReference type="PROSITE-ProRule" id="PRU00221"/>
    </source>
</evidence>
<feature type="repeat" description="WD" evidence="3">
    <location>
        <begin position="1078"/>
        <end position="1112"/>
    </location>
</feature>
<sequence length="1238" mass="129698">MALSEPSGNGAEMPDPHRIVTRQDFARELTLLRESANLTVRQVARRAGMPDGSAGDYFAGRHLPPLRPPRLPELLRACGVTDAGTVALWLEALRRVRRSPGRRPAVVPYRGLARFEQEDAAWYFGREELTAALAGRVRALGGRGALVVAGPSGAGKSSLLRAGLVPALRGEAEVVLRTAGEIRAADAAGLCGAGPAVVIVDQFEEVFTGRSEADGEELIAALLGLPAAVVLALRADFYGRALRNPGLAEVLQTGQVVVTPMNEDELRRAIVAPAQRAGLELEPGLADLLLREMSPAPDARPGAAHETGTLPLLSHALLSTWERQRQGVLTIAGYRESGGIEGAVRTTAEEVYQGLDEEERLVARRLFGRLVHIADDTGVTRRRVAEREFGDEARDVLDLFVGQRLVTARADGVEIAHEALLFAWPRLRAWLDADRAGLRTHRRLTAGAGAWEESGRDPGALLRGAWLAEAEDLAADPRRGAALNEQERRFLDASVRQRDAEARATRRLVRRGRRLIAVLSAVSLLALGLASVTLHQRHTADTQRDLAVSRQVAIESGKLRGKDVALAGQTALAAYRVARTPEARSSLLEAYSGPAATRIASARGGLQAVAVSGDGRTLATGGADRAVRLWNIADRGRPVPIGAPVRGFPDTVYSVAISPDGRTLAAGSGGGTVLVWPPGGAPRALAGPESTVYAVAFGPDGRTLVAASADNTVRAWDTASPQAGGRVLVKGSVPAHSAAFSPDGSTLAVGFADGTIQLVDTARRERLGRPLAAGERTVYALVFSPDGRMLAAGGADGKVRLWRTADRSPAGKPLTGPKSWVNGVAFAPGGRSVAAASSDGKVRIWDIGTRALTATLPHPGPVTAVAFPRPGTLATAASDGAARIWDVPGPVIEGPGGGIFAAGLSRDGRVLALAGAGGTARLWSVADPRRPSPLGPVIERAAGPGTASGAAALSPDGGALAIGATDGATQLWDVRSPGRPVAIPARLTGPGALVEGLTFSPDGRLLAVAGDDKKVWLWDVSDPHRPARVTELTGATNYAYQAAFSPDGRTLAYGTADKTVLLWDVTDPRHPARLGPPLTGHGSYVFAVAFSADGETLATAGADNTVILWDLRDRAHPRPLPRRLSGPANYIYSLAYGPDGVLAATGGDGSIWLWDTSAPSDPRTLATLTGSGEALYIDVAVQSRPLLVTAGVGGEVKLWDLDPDEVAAHICATTGTPITEPEWRRYLPSTTFAPPCRS</sequence>
<dbReference type="Gene3D" id="2.130.10.10">
    <property type="entry name" value="YVTN repeat-like/Quinoprotein amine dehydrogenase"/>
    <property type="match status" value="4"/>
</dbReference>
<dbReference type="SUPFAM" id="SSF50998">
    <property type="entry name" value="Quinoprotein alcohol dehydrogenase-like"/>
    <property type="match status" value="1"/>
</dbReference>
<dbReference type="PROSITE" id="PS50294">
    <property type="entry name" value="WD_REPEATS_REGION"/>
    <property type="match status" value="8"/>
</dbReference>
<feature type="repeat" description="WD" evidence="3">
    <location>
        <begin position="599"/>
        <end position="632"/>
    </location>
</feature>
<comment type="caution">
    <text evidence="5">The sequence shown here is derived from an EMBL/GenBank/DDBJ whole genome shotgun (WGS) entry which is preliminary data.</text>
</comment>
<dbReference type="Pfam" id="PF00400">
    <property type="entry name" value="WD40"/>
    <property type="match status" value="11"/>
</dbReference>
<evidence type="ECO:0000256" key="1">
    <source>
        <dbReference type="ARBA" id="ARBA00022574"/>
    </source>
</evidence>
<feature type="repeat" description="WD" evidence="3">
    <location>
        <begin position="685"/>
        <end position="717"/>
    </location>
</feature>
<evidence type="ECO:0000313" key="5">
    <source>
        <dbReference type="EMBL" id="NKZ08513.1"/>
    </source>
</evidence>
<proteinExistence type="predicted"/>
<dbReference type="InterPro" id="IPR001680">
    <property type="entry name" value="WD40_rpt"/>
</dbReference>
<feature type="repeat" description="WD" evidence="3">
    <location>
        <begin position="645"/>
        <end position="676"/>
    </location>
</feature>
<feature type="repeat" description="WD" evidence="3">
    <location>
        <begin position="814"/>
        <end position="855"/>
    </location>
</feature>
<dbReference type="InterPro" id="IPR050505">
    <property type="entry name" value="WDR55/POC1"/>
</dbReference>
<dbReference type="SUPFAM" id="SSF50969">
    <property type="entry name" value="YVTN repeat-like/Quinoprotein amine dehydrogenase"/>
    <property type="match status" value="1"/>
</dbReference>
<dbReference type="PANTHER" id="PTHR44019">
    <property type="entry name" value="WD REPEAT-CONTAINING PROTEIN 55"/>
    <property type="match status" value="1"/>
</dbReference>
<dbReference type="SMART" id="SM00530">
    <property type="entry name" value="HTH_XRE"/>
    <property type="match status" value="1"/>
</dbReference>
<dbReference type="Pfam" id="PF20703">
    <property type="entry name" value="nSTAND1"/>
    <property type="match status" value="1"/>
</dbReference>
<dbReference type="InterPro" id="IPR019775">
    <property type="entry name" value="WD40_repeat_CS"/>
</dbReference>
<evidence type="ECO:0000256" key="2">
    <source>
        <dbReference type="ARBA" id="ARBA00022737"/>
    </source>
</evidence>
<keyword evidence="1 3" id="KW-0853">WD repeat</keyword>
<dbReference type="InterPro" id="IPR001387">
    <property type="entry name" value="Cro/C1-type_HTH"/>
</dbReference>
<accession>A0A846ZDC4</accession>
<dbReference type="InterPro" id="IPR011044">
    <property type="entry name" value="Quino_amine_DH_bsu"/>
</dbReference>
<dbReference type="InterPro" id="IPR011047">
    <property type="entry name" value="Quinoprotein_ADH-like_sf"/>
</dbReference>
<dbReference type="RefSeq" id="WP_083947026.1">
    <property type="nucleotide sequence ID" value="NZ_JAAXPI010000086.1"/>
</dbReference>
<dbReference type="PROSITE" id="PS00678">
    <property type="entry name" value="WD_REPEATS_1"/>
    <property type="match status" value="5"/>
</dbReference>
<evidence type="ECO:0000313" key="6">
    <source>
        <dbReference type="Proteomes" id="UP000579250"/>
    </source>
</evidence>
<dbReference type="SUPFAM" id="SSF50956">
    <property type="entry name" value="Thermostable phytase (3-phytase)"/>
    <property type="match status" value="1"/>
</dbReference>
<keyword evidence="2" id="KW-0677">Repeat</keyword>
<dbReference type="PROSITE" id="PS50082">
    <property type="entry name" value="WD_REPEATS_2"/>
    <property type="match status" value="11"/>
</dbReference>
<protein>
    <submittedName>
        <fullName evidence="5">Helix-turn-helix domain-containing protein</fullName>
    </submittedName>
</protein>
<dbReference type="EMBL" id="JAAXPI010000086">
    <property type="protein sequence ID" value="NKZ08513.1"/>
    <property type="molecule type" value="Genomic_DNA"/>
</dbReference>
<dbReference type="SMART" id="SM00320">
    <property type="entry name" value="WD40"/>
    <property type="match status" value="14"/>
</dbReference>
<evidence type="ECO:0000259" key="4">
    <source>
        <dbReference type="SMART" id="SM00530"/>
    </source>
</evidence>
<dbReference type="InterPro" id="IPR049052">
    <property type="entry name" value="nSTAND1"/>
</dbReference>
<dbReference type="SUPFAM" id="SSF52540">
    <property type="entry name" value="P-loop containing nucleoside triphosphate hydrolases"/>
    <property type="match status" value="1"/>
</dbReference>
<dbReference type="AlphaFoldDB" id="A0A846ZDC4"/>
<feature type="repeat" description="WD" evidence="3">
    <location>
        <begin position="952"/>
        <end position="976"/>
    </location>
</feature>
<name>A0A846ZDC4_9ACTN</name>
<reference evidence="5 6" key="1">
    <citation type="submission" date="2020-04" db="EMBL/GenBank/DDBJ databases">
        <title>MicrobeNet Type strains.</title>
        <authorList>
            <person name="Nicholson A.C."/>
        </authorList>
    </citation>
    <scope>NUCLEOTIDE SEQUENCE [LARGE SCALE GENOMIC DNA]</scope>
    <source>
        <strain evidence="5 6">ATCC BAA-277</strain>
    </source>
</reference>
<gene>
    <name evidence="5" type="ORF">HGB48_32960</name>
</gene>
<dbReference type="InterPro" id="IPR015943">
    <property type="entry name" value="WD40/YVTN_repeat-like_dom_sf"/>
</dbReference>
<feature type="repeat" description="WD" evidence="3">
    <location>
        <begin position="855"/>
        <end position="887"/>
    </location>
</feature>
<organism evidence="5 6">
    <name type="scientific">Actinomadura latina</name>
    <dbReference type="NCBI Taxonomy" id="163603"/>
    <lineage>
        <taxon>Bacteria</taxon>
        <taxon>Bacillati</taxon>
        <taxon>Actinomycetota</taxon>
        <taxon>Actinomycetes</taxon>
        <taxon>Streptosporangiales</taxon>
        <taxon>Thermomonosporaceae</taxon>
        <taxon>Actinomadura</taxon>
    </lineage>
</organism>
<dbReference type="CDD" id="cd00200">
    <property type="entry name" value="WD40"/>
    <property type="match status" value="2"/>
</dbReference>
<dbReference type="Pfam" id="PF13560">
    <property type="entry name" value="HTH_31"/>
    <property type="match status" value="1"/>
</dbReference>
<dbReference type="InterPro" id="IPR027417">
    <property type="entry name" value="P-loop_NTPase"/>
</dbReference>
<dbReference type="PRINTS" id="PR00320">
    <property type="entry name" value="GPROTEINBRPT"/>
</dbReference>
<keyword evidence="6" id="KW-1185">Reference proteome</keyword>
<dbReference type="PANTHER" id="PTHR44019:SF8">
    <property type="entry name" value="POC1 CENTRIOLAR PROTEIN HOMOLOG"/>
    <property type="match status" value="1"/>
</dbReference>
<feature type="repeat" description="WD" evidence="3">
    <location>
        <begin position="987"/>
        <end position="1028"/>
    </location>
</feature>
<dbReference type="Proteomes" id="UP000579250">
    <property type="component" value="Unassembled WGS sequence"/>
</dbReference>
<feature type="repeat" description="WD" evidence="3">
    <location>
        <begin position="1124"/>
        <end position="1164"/>
    </location>
</feature>
<feature type="domain" description="HTH cro/C1-type" evidence="4">
    <location>
        <begin position="28"/>
        <end position="85"/>
    </location>
</feature>
<dbReference type="InterPro" id="IPR020472">
    <property type="entry name" value="WD40_PAC1"/>
</dbReference>
<feature type="repeat" description="WD" evidence="3">
    <location>
        <begin position="771"/>
        <end position="802"/>
    </location>
</feature>